<proteinExistence type="predicted"/>
<dbReference type="InterPro" id="IPR035919">
    <property type="entry name" value="EAL_sf"/>
</dbReference>
<evidence type="ECO:0000313" key="2">
    <source>
        <dbReference type="Proteomes" id="UP000588806"/>
    </source>
</evidence>
<dbReference type="RefSeq" id="WP_171701634.1">
    <property type="nucleotide sequence ID" value="NZ_JABFHI010000002.1"/>
</dbReference>
<protein>
    <submittedName>
        <fullName evidence="1">EAL domain-containing protein</fullName>
    </submittedName>
</protein>
<organism evidence="1 2">
    <name type="scientific">Vreelandella azerica</name>
    <dbReference type="NCBI Taxonomy" id="2732867"/>
    <lineage>
        <taxon>Bacteria</taxon>
        <taxon>Pseudomonadati</taxon>
        <taxon>Pseudomonadota</taxon>
        <taxon>Gammaproteobacteria</taxon>
        <taxon>Oceanospirillales</taxon>
        <taxon>Halomonadaceae</taxon>
        <taxon>Vreelandella</taxon>
    </lineage>
</organism>
<gene>
    <name evidence="1" type="ORF">HLB35_04110</name>
</gene>
<reference evidence="1 2" key="1">
    <citation type="submission" date="2020-05" db="EMBL/GenBank/DDBJ databases">
        <authorList>
            <person name="Ruan W."/>
            <person name="Jeon C.O."/>
            <person name="Chun B.H."/>
        </authorList>
    </citation>
    <scope>NUCLEOTIDE SEQUENCE [LARGE SCALE GENOMIC DNA]</scope>
    <source>
        <strain evidence="1 2">TBZ9</strain>
    </source>
</reference>
<dbReference type="AlphaFoldDB" id="A0A7Y3X8Z8"/>
<reference evidence="1 2" key="2">
    <citation type="submission" date="2020-06" db="EMBL/GenBank/DDBJ databases">
        <title>Halomonas songnenensis sp. nov., a moderately halophilic bacterium isolated from saline and alkaline soils.</title>
        <authorList>
            <person name="Jiang J."/>
            <person name="Pan Y."/>
        </authorList>
    </citation>
    <scope>NUCLEOTIDE SEQUENCE [LARGE SCALE GENOMIC DNA]</scope>
    <source>
        <strain evidence="1 2">TBZ9</strain>
    </source>
</reference>
<accession>A0A7Y3X8Z8</accession>
<keyword evidence="2" id="KW-1185">Reference proteome</keyword>
<evidence type="ECO:0000313" key="1">
    <source>
        <dbReference type="EMBL" id="NOG31152.1"/>
    </source>
</evidence>
<dbReference type="SUPFAM" id="SSF141868">
    <property type="entry name" value="EAL domain-like"/>
    <property type="match status" value="1"/>
</dbReference>
<dbReference type="Gene3D" id="3.20.20.450">
    <property type="entry name" value="EAL domain"/>
    <property type="match status" value="1"/>
</dbReference>
<name>A0A7Y3X8Z8_9GAMM</name>
<sequence length="219" mass="24728">MDKTAQSGYSVAIQPICDRQFHHVADELLYRACPGADSVRIDNPLLATARACATAFYEVGLQALVGERCLFFNATAEWVANPDIMPLPTQRLVAEIPRHLLSEQDMLARFSALRAQGYRICIDDTLLLSDGDTVLQAADFLKVDIRREDATDWPERYRRRGLQLIATFVESRDQLEQARLAGFDLFQGYVFSPLTMSSHLTGGAPATRRQKCSCWRSWR</sequence>
<dbReference type="Proteomes" id="UP000588806">
    <property type="component" value="Unassembled WGS sequence"/>
</dbReference>
<comment type="caution">
    <text evidence="1">The sequence shown here is derived from an EMBL/GenBank/DDBJ whole genome shotgun (WGS) entry which is preliminary data.</text>
</comment>
<dbReference type="EMBL" id="JABFHI010000002">
    <property type="protein sequence ID" value="NOG31152.1"/>
    <property type="molecule type" value="Genomic_DNA"/>
</dbReference>